<dbReference type="AlphaFoldDB" id="A0A0A8YS14"/>
<keyword evidence="1" id="KW-0732">Signal</keyword>
<reference evidence="2" key="2">
    <citation type="journal article" date="2015" name="Data Brief">
        <title>Shoot transcriptome of the giant reed, Arundo donax.</title>
        <authorList>
            <person name="Barrero R.A."/>
            <person name="Guerrero F.D."/>
            <person name="Moolhuijzen P."/>
            <person name="Goolsby J.A."/>
            <person name="Tidwell J."/>
            <person name="Bellgard S.E."/>
            <person name="Bellgard M.I."/>
        </authorList>
    </citation>
    <scope>NUCLEOTIDE SEQUENCE</scope>
    <source>
        <tissue evidence="2">Shoot tissue taken approximately 20 cm above the soil surface</tissue>
    </source>
</reference>
<name>A0A0A8YS14_ARUDO</name>
<feature type="chain" id="PRO_5002043449" description="Secreted protein" evidence="1">
    <location>
        <begin position="22"/>
        <end position="77"/>
    </location>
</feature>
<evidence type="ECO:0000256" key="1">
    <source>
        <dbReference type="SAM" id="SignalP"/>
    </source>
</evidence>
<feature type="signal peptide" evidence="1">
    <location>
        <begin position="1"/>
        <end position="21"/>
    </location>
</feature>
<sequence length="77" mass="8989">MSLHLWVSCRCAMSWLGSVISVEFVLSDYQLRHSWDEENPGKFVRCGFLEIFVPVRICHSSARLLFRSSNISKNLWL</sequence>
<organism evidence="2">
    <name type="scientific">Arundo donax</name>
    <name type="common">Giant reed</name>
    <name type="synonym">Donax arundinaceus</name>
    <dbReference type="NCBI Taxonomy" id="35708"/>
    <lineage>
        <taxon>Eukaryota</taxon>
        <taxon>Viridiplantae</taxon>
        <taxon>Streptophyta</taxon>
        <taxon>Embryophyta</taxon>
        <taxon>Tracheophyta</taxon>
        <taxon>Spermatophyta</taxon>
        <taxon>Magnoliopsida</taxon>
        <taxon>Liliopsida</taxon>
        <taxon>Poales</taxon>
        <taxon>Poaceae</taxon>
        <taxon>PACMAD clade</taxon>
        <taxon>Arundinoideae</taxon>
        <taxon>Arundineae</taxon>
        <taxon>Arundo</taxon>
    </lineage>
</organism>
<accession>A0A0A8YS14</accession>
<protein>
    <recommendedName>
        <fullName evidence="3">Secreted protein</fullName>
    </recommendedName>
</protein>
<evidence type="ECO:0000313" key="2">
    <source>
        <dbReference type="EMBL" id="JAD29176.1"/>
    </source>
</evidence>
<dbReference type="EMBL" id="GBRH01268719">
    <property type="protein sequence ID" value="JAD29176.1"/>
    <property type="molecule type" value="Transcribed_RNA"/>
</dbReference>
<proteinExistence type="predicted"/>
<evidence type="ECO:0008006" key="3">
    <source>
        <dbReference type="Google" id="ProtNLM"/>
    </source>
</evidence>
<reference evidence="2" key="1">
    <citation type="submission" date="2014-09" db="EMBL/GenBank/DDBJ databases">
        <authorList>
            <person name="Magalhaes I.L.F."/>
            <person name="Oliveira U."/>
            <person name="Santos F.R."/>
            <person name="Vidigal T.H.D.A."/>
            <person name="Brescovit A.D."/>
            <person name="Santos A.J."/>
        </authorList>
    </citation>
    <scope>NUCLEOTIDE SEQUENCE</scope>
    <source>
        <tissue evidence="2">Shoot tissue taken approximately 20 cm above the soil surface</tissue>
    </source>
</reference>